<protein>
    <recommendedName>
        <fullName evidence="1">Reverse transcriptase domain-containing protein</fullName>
    </recommendedName>
</protein>
<feature type="domain" description="Reverse transcriptase" evidence="1">
    <location>
        <begin position="262"/>
        <end position="406"/>
    </location>
</feature>
<name>A0A9D3U9R9_9ROSI</name>
<dbReference type="InterPro" id="IPR000477">
    <property type="entry name" value="RT_dom"/>
</dbReference>
<dbReference type="PANTHER" id="PTHR46890">
    <property type="entry name" value="NON-LTR RETROLELEMENT REVERSE TRANSCRIPTASE-LIKE PROTEIN-RELATED"/>
    <property type="match status" value="1"/>
</dbReference>
<proteinExistence type="predicted"/>
<evidence type="ECO:0000259" key="1">
    <source>
        <dbReference type="Pfam" id="PF00078"/>
    </source>
</evidence>
<accession>A0A9D3U9R9</accession>
<dbReference type="OrthoDB" id="418748at2759"/>
<reference evidence="2 3" key="1">
    <citation type="journal article" date="2021" name="Plant Biotechnol. J.">
        <title>Multi-omics assisted identification of the key and species-specific regulatory components of drought-tolerant mechanisms in Gossypium stocksii.</title>
        <authorList>
            <person name="Yu D."/>
            <person name="Ke L."/>
            <person name="Zhang D."/>
            <person name="Wu Y."/>
            <person name="Sun Y."/>
            <person name="Mei J."/>
            <person name="Sun J."/>
            <person name="Sun Y."/>
        </authorList>
    </citation>
    <scope>NUCLEOTIDE SEQUENCE [LARGE SCALE GENOMIC DNA]</scope>
    <source>
        <strain evidence="3">cv. E1</strain>
        <tissue evidence="2">Leaf</tissue>
    </source>
</reference>
<gene>
    <name evidence="2" type="ORF">J1N35_044577</name>
</gene>
<evidence type="ECO:0000313" key="2">
    <source>
        <dbReference type="EMBL" id="KAH1032403.1"/>
    </source>
</evidence>
<dbReference type="InterPro" id="IPR052343">
    <property type="entry name" value="Retrotransposon-Effector_Assoc"/>
</dbReference>
<organism evidence="2 3">
    <name type="scientific">Gossypium stocksii</name>
    <dbReference type="NCBI Taxonomy" id="47602"/>
    <lineage>
        <taxon>Eukaryota</taxon>
        <taxon>Viridiplantae</taxon>
        <taxon>Streptophyta</taxon>
        <taxon>Embryophyta</taxon>
        <taxon>Tracheophyta</taxon>
        <taxon>Spermatophyta</taxon>
        <taxon>Magnoliopsida</taxon>
        <taxon>eudicotyledons</taxon>
        <taxon>Gunneridae</taxon>
        <taxon>Pentapetalae</taxon>
        <taxon>rosids</taxon>
        <taxon>malvids</taxon>
        <taxon>Malvales</taxon>
        <taxon>Malvaceae</taxon>
        <taxon>Malvoideae</taxon>
        <taxon>Gossypium</taxon>
    </lineage>
</organism>
<dbReference type="PANTHER" id="PTHR46890:SF48">
    <property type="entry name" value="RNA-DIRECTED DNA POLYMERASE"/>
    <property type="match status" value="1"/>
</dbReference>
<dbReference type="Pfam" id="PF00078">
    <property type="entry name" value="RVT_1"/>
    <property type="match status" value="1"/>
</dbReference>
<dbReference type="Proteomes" id="UP000828251">
    <property type="component" value="Unassembled WGS sequence"/>
</dbReference>
<dbReference type="AlphaFoldDB" id="A0A9D3U9R9"/>
<keyword evidence="3" id="KW-1185">Reference proteome</keyword>
<sequence length="416" mass="47370">MELVRLKLGFPYGIDVGAIGSKGGLSLGWKCNLMVLLRSYSHFHIDADINDSDFEVMWRFTGFYGNPVEQLRSRLQGGGYSGTHRFRFEASWCLDQSFEGVVKQAWSGSSDNAVVKLAKVGQFIKLWNRSRSRELKRQRMRLEEHLTYLHAQNPTDDNLEEILEVQLGLNMEADKDEIFWEQRAGVHWLKNGDKNTSFFHKIAISRHNRNQIVGLTNEEGRWVSQSEEMLKAAVKFFGDLYTASDSVGRQISNNTLIAYEILHSLKTRKHCKQGNFALKLDMSKAYDQVEWDFFAGMMSRLGFCQEWIILIMRCVCSVTFTVGINDGISEVFSPSTGLRKGDPLSPYLFLICAEGLSTLLNEEKQKRLMIGASIGRERFTINHLLFADDCILFGDASVAEAHIVRSILKEYEMVSG</sequence>
<evidence type="ECO:0000313" key="3">
    <source>
        <dbReference type="Proteomes" id="UP000828251"/>
    </source>
</evidence>
<dbReference type="EMBL" id="JAIQCV010000013">
    <property type="protein sequence ID" value="KAH1032403.1"/>
    <property type="molecule type" value="Genomic_DNA"/>
</dbReference>
<comment type="caution">
    <text evidence="2">The sequence shown here is derived from an EMBL/GenBank/DDBJ whole genome shotgun (WGS) entry which is preliminary data.</text>
</comment>